<evidence type="ECO:0000313" key="1">
    <source>
        <dbReference type="EMBL" id="SPD73186.1"/>
    </source>
</evidence>
<dbReference type="EMBL" id="OJIN01000082">
    <property type="protein sequence ID" value="SPD73186.1"/>
    <property type="molecule type" value="Genomic_DNA"/>
</dbReference>
<accession>A0A445MUN2</accession>
<organism evidence="1">
    <name type="scientific">uncultured Desulfobacterium sp</name>
    <dbReference type="NCBI Taxonomy" id="201089"/>
    <lineage>
        <taxon>Bacteria</taxon>
        <taxon>Pseudomonadati</taxon>
        <taxon>Thermodesulfobacteriota</taxon>
        <taxon>Desulfobacteria</taxon>
        <taxon>Desulfobacterales</taxon>
        <taxon>Desulfobacteriaceae</taxon>
        <taxon>Desulfobacterium</taxon>
        <taxon>environmental samples</taxon>
    </lineage>
</organism>
<gene>
    <name evidence="1" type="ORF">PITCH_A1720010</name>
</gene>
<protein>
    <submittedName>
        <fullName evidence="1">Uncharacterized protein</fullName>
    </submittedName>
</protein>
<proteinExistence type="predicted"/>
<sequence>MEEIVDKRGLAGAYFARDDNKALVFGYCIFKVCECIVVSLAHEEIIRVRVKVKGLFFQPIKRFIHKVMFNF</sequence>
<reference evidence="1" key="1">
    <citation type="submission" date="2018-01" db="EMBL/GenBank/DDBJ databases">
        <authorList>
            <person name="Regsiter A."/>
            <person name="William W."/>
        </authorList>
    </citation>
    <scope>NUCLEOTIDE SEQUENCE</scope>
    <source>
        <strain evidence="1">TRIP AH-1</strain>
    </source>
</reference>
<name>A0A445MUN2_9BACT</name>
<dbReference type="AlphaFoldDB" id="A0A445MUN2"/>